<dbReference type="Proteomes" id="UP000692954">
    <property type="component" value="Unassembled WGS sequence"/>
</dbReference>
<accession>A0A8S1L7N8</accession>
<dbReference type="EMBL" id="CAJJDN010000017">
    <property type="protein sequence ID" value="CAD8062711.1"/>
    <property type="molecule type" value="Genomic_DNA"/>
</dbReference>
<evidence type="ECO:0000313" key="1">
    <source>
        <dbReference type="EMBL" id="CAD8062711.1"/>
    </source>
</evidence>
<dbReference type="AlphaFoldDB" id="A0A8S1L7N8"/>
<protein>
    <submittedName>
        <fullName evidence="1">Uncharacterized protein</fullName>
    </submittedName>
</protein>
<organism evidence="1 2">
    <name type="scientific">Paramecium sonneborni</name>
    <dbReference type="NCBI Taxonomy" id="65129"/>
    <lineage>
        <taxon>Eukaryota</taxon>
        <taxon>Sar</taxon>
        <taxon>Alveolata</taxon>
        <taxon>Ciliophora</taxon>
        <taxon>Intramacronucleata</taxon>
        <taxon>Oligohymenophorea</taxon>
        <taxon>Peniculida</taxon>
        <taxon>Parameciidae</taxon>
        <taxon>Paramecium</taxon>
    </lineage>
</organism>
<name>A0A8S1L7N8_9CILI</name>
<sequence>MIGMDSQNKKVEDRFLCVDCIAENPQTEYQTIQMWISNQKKFSTETERLLKVYSPFKKVRCQSSPTIQMSPKSLYLGPSFLTIQLLRELRFHNVPQAYPTSAYFDLLNGTQPPPMLYKTPQDITLSNPR</sequence>
<proteinExistence type="predicted"/>
<gene>
    <name evidence="1" type="ORF">PSON_ATCC_30995.1.T0170006</name>
</gene>
<comment type="caution">
    <text evidence="1">The sequence shown here is derived from an EMBL/GenBank/DDBJ whole genome shotgun (WGS) entry which is preliminary data.</text>
</comment>
<keyword evidence="2" id="KW-1185">Reference proteome</keyword>
<reference evidence="1" key="1">
    <citation type="submission" date="2021-01" db="EMBL/GenBank/DDBJ databases">
        <authorList>
            <consortium name="Genoscope - CEA"/>
            <person name="William W."/>
        </authorList>
    </citation>
    <scope>NUCLEOTIDE SEQUENCE</scope>
</reference>
<evidence type="ECO:0000313" key="2">
    <source>
        <dbReference type="Proteomes" id="UP000692954"/>
    </source>
</evidence>